<dbReference type="Pfam" id="PF05721">
    <property type="entry name" value="PhyH"/>
    <property type="match status" value="1"/>
</dbReference>
<evidence type="ECO:0000313" key="1">
    <source>
        <dbReference type="EMBL" id="MBO0511928.1"/>
    </source>
</evidence>
<organism evidence="1 2">
    <name type="scientific">Streptomyces beijiangensis</name>
    <dbReference type="NCBI Taxonomy" id="163361"/>
    <lineage>
        <taxon>Bacteria</taxon>
        <taxon>Bacillati</taxon>
        <taxon>Actinomycetota</taxon>
        <taxon>Actinomycetes</taxon>
        <taxon>Kitasatosporales</taxon>
        <taxon>Streptomycetaceae</taxon>
        <taxon>Streptomyces</taxon>
    </lineage>
</organism>
<name>A0A939F5A9_9ACTN</name>
<dbReference type="Proteomes" id="UP000664167">
    <property type="component" value="Unassembled WGS sequence"/>
</dbReference>
<dbReference type="EMBL" id="JAFLRJ010000077">
    <property type="protein sequence ID" value="MBO0511928.1"/>
    <property type="molecule type" value="Genomic_DNA"/>
</dbReference>
<protein>
    <submittedName>
        <fullName evidence="1">Phytanoyl-CoA dioxygenase family protein</fullName>
    </submittedName>
</protein>
<reference evidence="1" key="1">
    <citation type="submission" date="2021-03" db="EMBL/GenBank/DDBJ databases">
        <title>Streptomyces poriferae sp. nov., a novel marine sponge-derived Actinobacteria species with anti-MRSA activity.</title>
        <authorList>
            <person name="Sandoval-Powers M."/>
            <person name="Kralova S."/>
            <person name="Nguyen G.-S."/>
            <person name="Fawwal D."/>
            <person name="Degnes K."/>
            <person name="Klinkenberg G."/>
            <person name="Sletta H."/>
            <person name="Wentzel A."/>
            <person name="Liles M.R."/>
        </authorList>
    </citation>
    <scope>NUCLEOTIDE SEQUENCE</scope>
    <source>
        <strain evidence="1">DSM 41794</strain>
    </source>
</reference>
<dbReference type="SUPFAM" id="SSF51197">
    <property type="entry name" value="Clavaminate synthase-like"/>
    <property type="match status" value="1"/>
</dbReference>
<dbReference type="GO" id="GO:0016706">
    <property type="term" value="F:2-oxoglutarate-dependent dioxygenase activity"/>
    <property type="evidence" value="ECO:0007669"/>
    <property type="project" value="UniProtKB-ARBA"/>
</dbReference>
<sequence>MTLSTAPASQRSERYAAEGVVQVEGLLSPSEVEAIRSAYMDQVIRDRDSLSAHDVLADDDVLARFPRLMQPHRRPGLEAGSIARRLMTDRRILDIVTGLIGPAFGAQSMFYFKPPAARGQALHQDNYFLRAHPETCIAAWIAIDDCDAANGALSVVPGSHTMEVVCPETADTEESFTTGLVRPPAGTAVVQTEMRAGDVLFFHGSTVHGSLPNTTEDRFRRSLIFHYVPQASVEIAQWYLPLVAPDGSDVDLPAAIGGGPCGDA</sequence>
<dbReference type="GO" id="GO:0005506">
    <property type="term" value="F:iron ion binding"/>
    <property type="evidence" value="ECO:0007669"/>
    <property type="project" value="UniProtKB-ARBA"/>
</dbReference>
<dbReference type="InterPro" id="IPR008775">
    <property type="entry name" value="Phytyl_CoA_dOase-like"/>
</dbReference>
<accession>A0A939F5A9</accession>
<dbReference type="PANTHER" id="PTHR20883">
    <property type="entry name" value="PHYTANOYL-COA DIOXYGENASE DOMAIN CONTAINING 1"/>
    <property type="match status" value="1"/>
</dbReference>
<keyword evidence="1" id="KW-0560">Oxidoreductase</keyword>
<dbReference type="Gene3D" id="2.60.120.620">
    <property type="entry name" value="q2cbj1_9rhob like domain"/>
    <property type="match status" value="1"/>
</dbReference>
<evidence type="ECO:0000313" key="2">
    <source>
        <dbReference type="Proteomes" id="UP000664167"/>
    </source>
</evidence>
<dbReference type="PANTHER" id="PTHR20883:SF48">
    <property type="entry name" value="ECTOINE DIOXYGENASE"/>
    <property type="match status" value="1"/>
</dbReference>
<dbReference type="RefSeq" id="WP_206961329.1">
    <property type="nucleotide sequence ID" value="NZ_BAAAJJ010000001.1"/>
</dbReference>
<keyword evidence="2" id="KW-1185">Reference proteome</keyword>
<gene>
    <name evidence="1" type="ORF">J0695_08880</name>
</gene>
<comment type="caution">
    <text evidence="1">The sequence shown here is derived from an EMBL/GenBank/DDBJ whole genome shotgun (WGS) entry which is preliminary data.</text>
</comment>
<keyword evidence="1" id="KW-0223">Dioxygenase</keyword>
<proteinExistence type="predicted"/>
<dbReference type="AlphaFoldDB" id="A0A939F5A9"/>